<dbReference type="Proteomes" id="UP001313282">
    <property type="component" value="Unassembled WGS sequence"/>
</dbReference>
<comment type="caution">
    <text evidence="2">The sequence shown here is derived from an EMBL/GenBank/DDBJ whole genome shotgun (WGS) entry which is preliminary data.</text>
</comment>
<feature type="chain" id="PRO_5042835619" evidence="1">
    <location>
        <begin position="26"/>
        <end position="231"/>
    </location>
</feature>
<accession>A0AAN8N4I2</accession>
<evidence type="ECO:0000256" key="1">
    <source>
        <dbReference type="SAM" id="SignalP"/>
    </source>
</evidence>
<evidence type="ECO:0000313" key="3">
    <source>
        <dbReference type="Proteomes" id="UP001313282"/>
    </source>
</evidence>
<keyword evidence="1" id="KW-0732">Signal</keyword>
<reference evidence="2 3" key="1">
    <citation type="submission" date="2019-10" db="EMBL/GenBank/DDBJ databases">
        <authorList>
            <person name="Palmer J.M."/>
        </authorList>
    </citation>
    <scope>NUCLEOTIDE SEQUENCE [LARGE SCALE GENOMIC DNA]</scope>
    <source>
        <strain evidence="2 3">TWF718</strain>
    </source>
</reference>
<dbReference type="AlphaFoldDB" id="A0AAN8N4I2"/>
<protein>
    <submittedName>
        <fullName evidence="2">Uncharacterized protein</fullName>
    </submittedName>
</protein>
<dbReference type="EMBL" id="JAVHNR010000003">
    <property type="protein sequence ID" value="KAK6348268.1"/>
    <property type="molecule type" value="Genomic_DNA"/>
</dbReference>
<gene>
    <name evidence="2" type="ORF">TWF718_006075</name>
</gene>
<proteinExistence type="predicted"/>
<name>A0AAN8N4I2_9PEZI</name>
<evidence type="ECO:0000313" key="2">
    <source>
        <dbReference type="EMBL" id="KAK6348268.1"/>
    </source>
</evidence>
<organism evidence="2 3">
    <name type="scientific">Orbilia javanica</name>
    <dbReference type="NCBI Taxonomy" id="47235"/>
    <lineage>
        <taxon>Eukaryota</taxon>
        <taxon>Fungi</taxon>
        <taxon>Dikarya</taxon>
        <taxon>Ascomycota</taxon>
        <taxon>Pezizomycotina</taxon>
        <taxon>Orbiliomycetes</taxon>
        <taxon>Orbiliales</taxon>
        <taxon>Orbiliaceae</taxon>
        <taxon>Orbilia</taxon>
    </lineage>
</organism>
<feature type="signal peptide" evidence="1">
    <location>
        <begin position="1"/>
        <end position="25"/>
    </location>
</feature>
<keyword evidence="3" id="KW-1185">Reference proteome</keyword>
<sequence length="231" mass="25332">MAAIEMQKFLGILLLLFVFLPSTYGLDTQSTNQPTHSVIYLYPSRAIARPTASKTANQTFYWFQTKIPNPGAPTPTLLGQVLSTDHFSFTKYRITCEAKDVSLGCTYQNFTVTASGTSQLYYETVGSRMWSVGCEVSNTTAAVCSSRAHGEDLTKAATRTWKASDFPGYYPVIVTAEPTLEGRYEYDQYIYEPEQPTVTAGAAALQLSWGLLSALVGCVVLNSQLVLPAMI</sequence>